<evidence type="ECO:0000256" key="2">
    <source>
        <dbReference type="ARBA" id="ARBA00022723"/>
    </source>
</evidence>
<feature type="domain" description="4Fe-4S ferredoxin-type" evidence="5">
    <location>
        <begin position="40"/>
        <end position="69"/>
    </location>
</feature>
<dbReference type="Pfam" id="PF12838">
    <property type="entry name" value="Fer4_7"/>
    <property type="match status" value="2"/>
</dbReference>
<dbReference type="PROSITE" id="PS51379">
    <property type="entry name" value="4FE4S_FER_2"/>
    <property type="match status" value="3"/>
</dbReference>
<dbReference type="STRING" id="1223802.SUTH_00421"/>
<feature type="domain" description="4Fe-4S ferredoxin-type" evidence="5">
    <location>
        <begin position="285"/>
        <end position="314"/>
    </location>
</feature>
<dbReference type="PROSITE" id="PS00198">
    <property type="entry name" value="4FE4S_FER_1"/>
    <property type="match status" value="1"/>
</dbReference>
<evidence type="ECO:0000256" key="4">
    <source>
        <dbReference type="ARBA" id="ARBA00023014"/>
    </source>
</evidence>
<dbReference type="GO" id="GO:0046872">
    <property type="term" value="F:metal ion binding"/>
    <property type="evidence" value="ECO:0007669"/>
    <property type="project" value="UniProtKB-KW"/>
</dbReference>
<protein>
    <submittedName>
        <fullName evidence="6">4Fe-4S ferredoxin</fullName>
    </submittedName>
</protein>
<dbReference type="InterPro" id="IPR017900">
    <property type="entry name" value="4Fe4S_Fe_S_CS"/>
</dbReference>
<keyword evidence="3" id="KW-0408">Iron</keyword>
<organism evidence="6 7">
    <name type="scientific">Sulfuritalea hydrogenivorans sk43H</name>
    <dbReference type="NCBI Taxonomy" id="1223802"/>
    <lineage>
        <taxon>Bacteria</taxon>
        <taxon>Pseudomonadati</taxon>
        <taxon>Pseudomonadota</taxon>
        <taxon>Betaproteobacteria</taxon>
        <taxon>Nitrosomonadales</taxon>
        <taxon>Sterolibacteriaceae</taxon>
        <taxon>Sulfuritalea</taxon>
    </lineage>
</organism>
<dbReference type="PANTHER" id="PTHR43687:SF1">
    <property type="entry name" value="FERREDOXIN III"/>
    <property type="match status" value="1"/>
</dbReference>
<evidence type="ECO:0000313" key="6">
    <source>
        <dbReference type="EMBL" id="BAO28235.1"/>
    </source>
</evidence>
<name>W0SBV2_9PROT</name>
<evidence type="ECO:0000256" key="3">
    <source>
        <dbReference type="ARBA" id="ARBA00023004"/>
    </source>
</evidence>
<dbReference type="EMBL" id="AP012547">
    <property type="protein sequence ID" value="BAO28235.1"/>
    <property type="molecule type" value="Genomic_DNA"/>
</dbReference>
<dbReference type="Proteomes" id="UP000031637">
    <property type="component" value="Chromosome"/>
</dbReference>
<dbReference type="OrthoDB" id="9781785at2"/>
<dbReference type="InterPro" id="IPR017896">
    <property type="entry name" value="4Fe4S_Fe-S-bd"/>
</dbReference>
<keyword evidence="7" id="KW-1185">Reference proteome</keyword>
<keyword evidence="2" id="KW-0479">Metal-binding</keyword>
<evidence type="ECO:0000259" key="5">
    <source>
        <dbReference type="PROSITE" id="PS51379"/>
    </source>
</evidence>
<dbReference type="HOGENOM" id="CLU_048087_3_0_4"/>
<gene>
    <name evidence="6" type="ORF">SUTH_00421</name>
</gene>
<dbReference type="AlphaFoldDB" id="W0SBV2"/>
<keyword evidence="1" id="KW-0004">4Fe-4S</keyword>
<dbReference type="InterPro" id="IPR050572">
    <property type="entry name" value="Fe-S_Ferredoxin"/>
</dbReference>
<keyword evidence="4" id="KW-0411">Iron-sulfur</keyword>
<sequence length="365" mass="39591">MSVGIPEFRPSRCVRYRYRYSECARCMDACPHQAIRLSDTRAAIDADQCRNCALCVSACRTGAFAADSFKPIDMLRQAIKTGRFSIACAPSGHPADAIVPCLGALDASLLAYIEKRRLPTTLFGASLCTDCAHGTKGAAQLAANLESVAELRAAAAPDPWLPIEVVEDTAAVAAEKPRFASARRHLFRRLLGRGVDEVAAVVEQKPTAQPVPDKAIRPGAYALTEQRELLQIVAGRKDGQPFQVAIHEALPALDITISPGCTVCEACFRVCPTGAITITENPGDWALLFQRDRCVGCAVCLEVCQPRVLDAAATFDLTPDQPARPLIRLAKQRCKRCDRFFVSPHPEETCRVCSDDQDAFTAIYG</sequence>
<proteinExistence type="predicted"/>
<reference evidence="6 7" key="1">
    <citation type="journal article" date="2014" name="Syst. Appl. Microbiol.">
        <title>Complete genomes of freshwater sulfur oxidizers Sulfuricella denitrificans skB26 and Sulfuritalea hydrogenivorans sk43H: genetic insights into the sulfur oxidation pathway of betaproteobacteria.</title>
        <authorList>
            <person name="Watanabe T."/>
            <person name="Kojima H."/>
            <person name="Fukui M."/>
        </authorList>
    </citation>
    <scope>NUCLEOTIDE SEQUENCE [LARGE SCALE GENOMIC DNA]</scope>
    <source>
        <strain evidence="6">DSM22779</strain>
    </source>
</reference>
<evidence type="ECO:0000313" key="7">
    <source>
        <dbReference type="Proteomes" id="UP000031637"/>
    </source>
</evidence>
<dbReference type="GO" id="GO:0051539">
    <property type="term" value="F:4 iron, 4 sulfur cluster binding"/>
    <property type="evidence" value="ECO:0007669"/>
    <property type="project" value="UniProtKB-KW"/>
</dbReference>
<dbReference type="PANTHER" id="PTHR43687">
    <property type="entry name" value="ADENYLYLSULFATE REDUCTASE, BETA SUBUNIT"/>
    <property type="match status" value="1"/>
</dbReference>
<dbReference type="SUPFAM" id="SSF54862">
    <property type="entry name" value="4Fe-4S ferredoxins"/>
    <property type="match status" value="2"/>
</dbReference>
<evidence type="ECO:0000256" key="1">
    <source>
        <dbReference type="ARBA" id="ARBA00022485"/>
    </source>
</evidence>
<dbReference type="Gene3D" id="3.30.70.20">
    <property type="match status" value="2"/>
</dbReference>
<dbReference type="RefSeq" id="WP_041096712.1">
    <property type="nucleotide sequence ID" value="NZ_AP012547.1"/>
</dbReference>
<feature type="domain" description="4Fe-4S ferredoxin-type" evidence="5">
    <location>
        <begin position="253"/>
        <end position="281"/>
    </location>
</feature>
<accession>W0SBV2</accession>
<dbReference type="KEGG" id="shd:SUTH_00421"/>